<dbReference type="Proteomes" id="UP000255517">
    <property type="component" value="Unassembled WGS sequence"/>
</dbReference>
<proteinExistence type="predicted"/>
<accession>A0A379C8G4</accession>
<evidence type="ECO:0000313" key="2">
    <source>
        <dbReference type="Proteomes" id="UP000255517"/>
    </source>
</evidence>
<sequence length="278" mass="32849">MKVYRFNLDLEKFDNFINTNRLFILEDKNISSKKDLDEFLLEEKNKKYKSLVNNFLKLDVGDFVWLRAKEEYALGKIKSNVFYNEALEVSLDIKKVSYEEVPQKLKKVTRGSKLIGINDEYIFSESKKIYDKSYDYSSYVDSGLITIKNNRAALDVGYENTNRGNFPPALRKSGQVAIYKDRENIKINYKNHKTPEKEKHEEKNFDLIFEMNPKEEKEEKSLLPLRASDINMESLPLVCSKFLKLQFDFAKEFTKTSMENLAKVNIKFWQEYLKLLKE</sequence>
<evidence type="ECO:0000313" key="1">
    <source>
        <dbReference type="EMBL" id="SUB57936.1"/>
    </source>
</evidence>
<name>A0A379C8G4_9FIRM</name>
<reference evidence="1 2" key="1">
    <citation type="submission" date="2018-06" db="EMBL/GenBank/DDBJ databases">
        <authorList>
            <consortium name="Pathogen Informatics"/>
            <person name="Doyle S."/>
        </authorList>
    </citation>
    <scope>NUCLEOTIDE SEQUENCE [LARGE SCALE GENOMIC DNA]</scope>
    <source>
        <strain evidence="1 2">NCTC13149</strain>
    </source>
</reference>
<gene>
    <name evidence="1" type="ORF">NCTC13149_01798</name>
</gene>
<organism evidence="1 2">
    <name type="scientific">Peptoniphilus lacrimalis</name>
    <dbReference type="NCBI Taxonomy" id="33031"/>
    <lineage>
        <taxon>Bacteria</taxon>
        <taxon>Bacillati</taxon>
        <taxon>Bacillota</taxon>
        <taxon>Tissierellia</taxon>
        <taxon>Tissierellales</taxon>
        <taxon>Peptoniphilaceae</taxon>
        <taxon>Peptoniphilus</taxon>
    </lineage>
</organism>
<dbReference type="RefSeq" id="WP_019034131.1">
    <property type="nucleotide sequence ID" value="NZ_UGSZ01000001.1"/>
</dbReference>
<dbReference type="EMBL" id="UGSZ01000001">
    <property type="protein sequence ID" value="SUB57936.1"/>
    <property type="molecule type" value="Genomic_DNA"/>
</dbReference>
<dbReference type="AlphaFoldDB" id="A0A379C8G4"/>
<protein>
    <submittedName>
        <fullName evidence="1">Uncharacterized protein</fullName>
    </submittedName>
</protein>
<dbReference type="STRING" id="1122949.GCA_000378725_00040"/>